<evidence type="ECO:0000313" key="3">
    <source>
        <dbReference type="Proteomes" id="UP000076447"/>
    </source>
</evidence>
<proteinExistence type="predicted"/>
<keyword evidence="1" id="KW-1133">Transmembrane helix</keyword>
<dbReference type="STRING" id="43678.OJAG_16190"/>
<name>A0A163RST1_9CELL</name>
<evidence type="ECO:0008006" key="4">
    <source>
        <dbReference type="Google" id="ProtNLM"/>
    </source>
</evidence>
<organism evidence="2 3">
    <name type="scientific">Oerskovia enterophila</name>
    <dbReference type="NCBI Taxonomy" id="43678"/>
    <lineage>
        <taxon>Bacteria</taxon>
        <taxon>Bacillati</taxon>
        <taxon>Actinomycetota</taxon>
        <taxon>Actinomycetes</taxon>
        <taxon>Micrococcales</taxon>
        <taxon>Cellulomonadaceae</taxon>
        <taxon>Oerskovia</taxon>
    </lineage>
</organism>
<comment type="caution">
    <text evidence="2">The sequence shown here is derived from an EMBL/GenBank/DDBJ whole genome shotgun (WGS) entry which is preliminary data.</text>
</comment>
<evidence type="ECO:0000256" key="1">
    <source>
        <dbReference type="SAM" id="Phobius"/>
    </source>
</evidence>
<dbReference type="Proteomes" id="UP000076447">
    <property type="component" value="Unassembled WGS sequence"/>
</dbReference>
<dbReference type="AlphaFoldDB" id="A0A163RST1"/>
<protein>
    <recommendedName>
        <fullName evidence="4">Bacterial type II secretion system protein F domain protein</fullName>
    </recommendedName>
</protein>
<feature type="transmembrane region" description="Helical" evidence="1">
    <location>
        <begin position="168"/>
        <end position="189"/>
    </location>
</feature>
<dbReference type="EMBL" id="LRIE01000067">
    <property type="protein sequence ID" value="KZM35656.1"/>
    <property type="molecule type" value="Genomic_DNA"/>
</dbReference>
<dbReference type="PATRIC" id="fig|43678.3.peg.1697"/>
<keyword evidence="1" id="KW-0472">Membrane</keyword>
<feature type="transmembrane region" description="Helical" evidence="1">
    <location>
        <begin position="195"/>
        <end position="215"/>
    </location>
</feature>
<sequence>MGRGVIGDLAVALTVAGVVWVAVVPAGRRAADVTDGLGVGPAAGRKGSGVVARALGRRTVAGRSVRLLVSHVASLVRSGSAPGAAWATAAGVRVDSRGVPDAADLLAVVGARGSGEAPGQVAAVVAASRLAADVGAPLGAVLESIAQALSAESEARADRKASLAGPQATARVLLWLPAVGVLLGAVLGVDPVATALGGGVGSAGLLAGGVLLLVGRRWSGRLVARARAAGAPP</sequence>
<evidence type="ECO:0000313" key="2">
    <source>
        <dbReference type="EMBL" id="KZM35656.1"/>
    </source>
</evidence>
<reference evidence="2 3" key="1">
    <citation type="submission" date="2016-01" db="EMBL/GenBank/DDBJ databases">
        <title>Genome sequence of Oerskovia enterophila VJag, an agar and cellulose degrading bacterium.</title>
        <authorList>
            <person name="Poehlein A."/>
            <person name="Jag V."/>
            <person name="Bengelsdorf F."/>
            <person name="Duerre P."/>
            <person name="Daniel R."/>
        </authorList>
    </citation>
    <scope>NUCLEOTIDE SEQUENCE [LARGE SCALE GENOMIC DNA]</scope>
    <source>
        <strain evidence="2 3">VJag</strain>
    </source>
</reference>
<gene>
    <name evidence="2" type="ORF">OJAG_16190</name>
</gene>
<feature type="transmembrane region" description="Helical" evidence="1">
    <location>
        <begin position="6"/>
        <end position="24"/>
    </location>
</feature>
<accession>A0A163RST1</accession>
<keyword evidence="1" id="KW-0812">Transmembrane</keyword>